<keyword evidence="3" id="KW-1185">Reference proteome</keyword>
<evidence type="ECO:0000313" key="2">
    <source>
        <dbReference type="EMBL" id="SDK86494.1"/>
    </source>
</evidence>
<reference evidence="3" key="1">
    <citation type="submission" date="2016-10" db="EMBL/GenBank/DDBJ databases">
        <authorList>
            <person name="Varghese N."/>
            <person name="Submissions S."/>
        </authorList>
    </citation>
    <scope>NUCLEOTIDE SEQUENCE [LARGE SCALE GENOMIC DNA]</scope>
    <source>
        <strain evidence="3">CGMCC 1.7655</strain>
    </source>
</reference>
<sequence>MAEDRNRHIMNMEELGLRESIKDQKRGLDYGLAGFLALIAAALTCALMDNNIAAGIFMSAAALGGIGLFIRDRKDK</sequence>
<accession>A0A1G9FDK8</accession>
<name>A0A1G9FDK8_9RHOB</name>
<protein>
    <submittedName>
        <fullName evidence="2">Uncharacterized protein</fullName>
    </submittedName>
</protein>
<evidence type="ECO:0000313" key="3">
    <source>
        <dbReference type="Proteomes" id="UP000199555"/>
    </source>
</evidence>
<feature type="transmembrane region" description="Helical" evidence="1">
    <location>
        <begin position="27"/>
        <end position="46"/>
    </location>
</feature>
<dbReference type="AlphaFoldDB" id="A0A1G9FDK8"/>
<dbReference type="EMBL" id="FNGE01000003">
    <property type="protein sequence ID" value="SDK86494.1"/>
    <property type="molecule type" value="Genomic_DNA"/>
</dbReference>
<proteinExistence type="predicted"/>
<keyword evidence="1" id="KW-0812">Transmembrane</keyword>
<dbReference type="Proteomes" id="UP000199555">
    <property type="component" value="Unassembled WGS sequence"/>
</dbReference>
<feature type="transmembrane region" description="Helical" evidence="1">
    <location>
        <begin position="52"/>
        <end position="70"/>
    </location>
</feature>
<keyword evidence="1" id="KW-0472">Membrane</keyword>
<organism evidence="2 3">
    <name type="scientific">Paracoccus chinensis</name>
    <dbReference type="NCBI Taxonomy" id="525640"/>
    <lineage>
        <taxon>Bacteria</taxon>
        <taxon>Pseudomonadati</taxon>
        <taxon>Pseudomonadota</taxon>
        <taxon>Alphaproteobacteria</taxon>
        <taxon>Rhodobacterales</taxon>
        <taxon>Paracoccaceae</taxon>
        <taxon>Paracoccus</taxon>
    </lineage>
</organism>
<evidence type="ECO:0000256" key="1">
    <source>
        <dbReference type="SAM" id="Phobius"/>
    </source>
</evidence>
<keyword evidence="1" id="KW-1133">Transmembrane helix</keyword>
<gene>
    <name evidence="2" type="ORF">SAMN04487971_103337</name>
</gene>